<keyword evidence="3" id="KW-1185">Reference proteome</keyword>
<proteinExistence type="predicted"/>
<accession>A0ABY5NR02</accession>
<sequence length="761" mass="87123">MKLSKPIKTIGIVAISLLLLALIANIVINLLIKNQLPAIINKQNDTAYDLTYEDLSFSIFNNSISIENAAITPKKQRNIKKDIDFYGKIERISVTGVNFFELIKDKNLKAYTISVIGPDLTVIKPQERDTLKSTSKLTSVIDIDKISVEKAHLRMVDAANDTLFHEVFNFNAEINGIHMGEYTAQKDIPFTYTDYTFKIDSLYSRVNDLQMVKSEEIAIDKDQISVTNFRMLPFKSSKEFKQNDLQSSTRLLVEVPKLHLKNTDWGYEGFDLFVNVHTIEIDAIKVHILDQKDQKTVQNELPDNSKSNQSLIPFKLDINEIHINKSVFNSLESFMVNNVNIKIKKLSNRVNQQLSIDEFQLNNPKFVHIPKKNPSKKSNNNNELNDLVFIKKVTVNNAHYTLKEPSGAADKLSVEKFNLSLNNIRVDDETLAQKVPFTYENPLLTTGKIDFDTNGIYKIQAQSTKIQQKNASVTHFKLIPKISKAQHKAQLKYAQDYYNVSVNNLLLHNFTWGFDAQEAFFIKFNEVVLNNMDATIYRDVSVPLNPEENHLYSYRLRNVEFPFEVATLKIKNSKLSYSEDTQNTTSPGKLSFSDFNLTAKNLYSGYKRSSGPKTQINVRTKFMQQGDLVASWQFDIMDRSERFNINGDLKNFPATAMNPFLKPYLNVQANGTIDHMAFNFSGNNNTANGHYAMDFNNLKMKLFNKENKERKLLTAAANLVVRTDTDGFKKVAIKPVDRIKEKSFFNYLWQCIMQGLKQTVI</sequence>
<keyword evidence="1" id="KW-1133">Transmembrane helix</keyword>
<dbReference type="EMBL" id="CP102382">
    <property type="protein sequence ID" value="UUV21001.1"/>
    <property type="molecule type" value="Genomic_DNA"/>
</dbReference>
<dbReference type="Proteomes" id="UP001317001">
    <property type="component" value="Chromosome"/>
</dbReference>
<feature type="transmembrane region" description="Helical" evidence="1">
    <location>
        <begin position="12"/>
        <end position="32"/>
    </location>
</feature>
<evidence type="ECO:0000313" key="3">
    <source>
        <dbReference type="Proteomes" id="UP001317001"/>
    </source>
</evidence>
<reference evidence="2 3" key="1">
    <citation type="submission" date="2022-08" db="EMBL/GenBank/DDBJ databases">
        <title>Myroides zhujiangensis sp. nov., a novel bacterium isolated from sediment in the Pearl River Estuary.</title>
        <authorList>
            <person name="Cui L."/>
        </authorList>
    </citation>
    <scope>NUCLEOTIDE SEQUENCE [LARGE SCALE GENOMIC DNA]</scope>
    <source>
        <strain evidence="2 3">SCSIO 72103</strain>
    </source>
</reference>
<evidence type="ECO:0000256" key="1">
    <source>
        <dbReference type="SAM" id="Phobius"/>
    </source>
</evidence>
<keyword evidence="1" id="KW-0812">Transmembrane</keyword>
<organism evidence="2 3">
    <name type="scientific">Paenimyroides aestuarii</name>
    <dbReference type="NCBI Taxonomy" id="2968490"/>
    <lineage>
        <taxon>Bacteria</taxon>
        <taxon>Pseudomonadati</taxon>
        <taxon>Bacteroidota</taxon>
        <taxon>Flavobacteriia</taxon>
        <taxon>Flavobacteriales</taxon>
        <taxon>Flavobacteriaceae</taxon>
        <taxon>Paenimyroides</taxon>
    </lineage>
</organism>
<gene>
    <name evidence="2" type="ORF">NPX36_11830</name>
</gene>
<dbReference type="RefSeq" id="WP_257498921.1">
    <property type="nucleotide sequence ID" value="NZ_CP102382.1"/>
</dbReference>
<name>A0ABY5NR02_9FLAO</name>
<keyword evidence="1" id="KW-0472">Membrane</keyword>
<protein>
    <submittedName>
        <fullName evidence="2">DUF748 domain-containing protein</fullName>
    </submittedName>
</protein>
<evidence type="ECO:0000313" key="2">
    <source>
        <dbReference type="EMBL" id="UUV21001.1"/>
    </source>
</evidence>